<name>A0A0E9UE02_ANGAN</name>
<evidence type="ECO:0000313" key="1">
    <source>
        <dbReference type="EMBL" id="JAH64002.1"/>
    </source>
</evidence>
<dbReference type="AlphaFoldDB" id="A0A0E9UE02"/>
<reference evidence="1" key="1">
    <citation type="submission" date="2014-11" db="EMBL/GenBank/DDBJ databases">
        <authorList>
            <person name="Amaro Gonzalez C."/>
        </authorList>
    </citation>
    <scope>NUCLEOTIDE SEQUENCE</scope>
</reference>
<accession>A0A0E9UE02</accession>
<organism evidence="1">
    <name type="scientific">Anguilla anguilla</name>
    <name type="common">European freshwater eel</name>
    <name type="synonym">Muraena anguilla</name>
    <dbReference type="NCBI Taxonomy" id="7936"/>
    <lineage>
        <taxon>Eukaryota</taxon>
        <taxon>Metazoa</taxon>
        <taxon>Chordata</taxon>
        <taxon>Craniata</taxon>
        <taxon>Vertebrata</taxon>
        <taxon>Euteleostomi</taxon>
        <taxon>Actinopterygii</taxon>
        <taxon>Neopterygii</taxon>
        <taxon>Teleostei</taxon>
        <taxon>Anguilliformes</taxon>
        <taxon>Anguillidae</taxon>
        <taxon>Anguilla</taxon>
    </lineage>
</organism>
<sequence>MRAHQIVSEFLASKMVHSFTSQNAYHCAICNVTLGNENKVKGYFLRIPR</sequence>
<proteinExistence type="predicted"/>
<reference evidence="1" key="2">
    <citation type="journal article" date="2015" name="Fish Shellfish Immunol.">
        <title>Early steps in the European eel (Anguilla anguilla)-Vibrio vulnificus interaction in the gills: Role of the RtxA13 toxin.</title>
        <authorList>
            <person name="Callol A."/>
            <person name="Pajuelo D."/>
            <person name="Ebbesson L."/>
            <person name="Teles M."/>
            <person name="MacKenzie S."/>
            <person name="Amaro C."/>
        </authorList>
    </citation>
    <scope>NUCLEOTIDE SEQUENCE</scope>
</reference>
<dbReference type="EMBL" id="GBXM01044575">
    <property type="protein sequence ID" value="JAH64002.1"/>
    <property type="molecule type" value="Transcribed_RNA"/>
</dbReference>
<protein>
    <submittedName>
        <fullName evidence="1">Uncharacterized protein</fullName>
    </submittedName>
</protein>